<keyword evidence="4" id="KW-1185">Reference proteome</keyword>
<dbReference type="KEGG" id="ela:UCREL1_9284"/>
<evidence type="ECO:0000313" key="3">
    <source>
        <dbReference type="EMBL" id="EMR63757.1"/>
    </source>
</evidence>
<dbReference type="EMBL" id="KB707178">
    <property type="protein sequence ID" value="EMR63757.1"/>
    <property type="molecule type" value="Genomic_DNA"/>
</dbReference>
<evidence type="ECO:0000256" key="1">
    <source>
        <dbReference type="SAM" id="Coils"/>
    </source>
</evidence>
<gene>
    <name evidence="3" type="ORF">UCREL1_9284</name>
</gene>
<dbReference type="Proteomes" id="UP000012174">
    <property type="component" value="Unassembled WGS sequence"/>
</dbReference>
<feature type="compositionally biased region" description="Basic and acidic residues" evidence="2">
    <location>
        <begin position="9"/>
        <end position="29"/>
    </location>
</feature>
<evidence type="ECO:0000256" key="2">
    <source>
        <dbReference type="SAM" id="MobiDB-lite"/>
    </source>
</evidence>
<proteinExistence type="predicted"/>
<evidence type="ECO:0000313" key="4">
    <source>
        <dbReference type="Proteomes" id="UP000012174"/>
    </source>
</evidence>
<feature type="region of interest" description="Disordered" evidence="2">
    <location>
        <begin position="1"/>
        <end position="52"/>
    </location>
</feature>
<feature type="region of interest" description="Disordered" evidence="2">
    <location>
        <begin position="137"/>
        <end position="157"/>
    </location>
</feature>
<dbReference type="AlphaFoldDB" id="M7SHY8"/>
<protein>
    <submittedName>
        <fullName evidence="3">Uncharacterized protein</fullName>
    </submittedName>
</protein>
<name>M7SHY8_EUTLA</name>
<organism evidence="3 4">
    <name type="scientific">Eutypa lata (strain UCR-EL1)</name>
    <name type="common">Grapevine dieback disease fungus</name>
    <name type="synonym">Eutypa armeniacae</name>
    <dbReference type="NCBI Taxonomy" id="1287681"/>
    <lineage>
        <taxon>Eukaryota</taxon>
        <taxon>Fungi</taxon>
        <taxon>Dikarya</taxon>
        <taxon>Ascomycota</taxon>
        <taxon>Pezizomycotina</taxon>
        <taxon>Sordariomycetes</taxon>
        <taxon>Xylariomycetidae</taxon>
        <taxon>Xylariales</taxon>
        <taxon>Diatrypaceae</taxon>
        <taxon>Eutypa</taxon>
    </lineage>
</organism>
<feature type="coiled-coil region" evidence="1">
    <location>
        <begin position="54"/>
        <end position="93"/>
    </location>
</feature>
<accession>M7SHY8</accession>
<sequence length="284" mass="33864">MDSEEEEEHEARLRSEQRAIGRTPAEHAALETALAQRRRRRQRDKQDSENEYYRVLLQRQRREQQQREQREQQEQQQQRLATYLQQQQQQQQQREQQMRMQAGWLTVRRQQSTTTTTTTGFERALQRMRDRVEAEAEVGIQGPSPPPPLPSRVNAPRRTGRVNYSSRKARGAGWHRRGYRDSGDLWINVREGSYGSVKGRDENENETLRAFVRHVFDSWNACHYPEDWYCDLFFRKRSLIRLLVDLENKGVEEHEVIVRDYFDGGETVYFKVFNAEGEQQSQSY</sequence>
<dbReference type="HOGENOM" id="CLU_980152_0_0_1"/>
<dbReference type="eggNOG" id="ENOG502T0MX">
    <property type="taxonomic scope" value="Eukaryota"/>
</dbReference>
<keyword evidence="1" id="KW-0175">Coiled coil</keyword>
<dbReference type="OrthoDB" id="2841597at2759"/>
<reference evidence="4" key="1">
    <citation type="journal article" date="2013" name="Genome Announc.">
        <title>Draft genome sequence of the grapevine dieback fungus Eutypa lata UCR-EL1.</title>
        <authorList>
            <person name="Blanco-Ulate B."/>
            <person name="Rolshausen P.E."/>
            <person name="Cantu D."/>
        </authorList>
    </citation>
    <scope>NUCLEOTIDE SEQUENCE [LARGE SCALE GENOMIC DNA]</scope>
    <source>
        <strain evidence="4">UCR-EL1</strain>
    </source>
</reference>